<evidence type="ECO:0000313" key="1">
    <source>
        <dbReference type="EMBL" id="KAI3771601.1"/>
    </source>
</evidence>
<dbReference type="Proteomes" id="UP001055879">
    <property type="component" value="Linkage Group LG01"/>
</dbReference>
<proteinExistence type="predicted"/>
<name>A0ACB9FL87_ARCLA</name>
<sequence length="196" mass="21682">MELNGNGKEVIYPKLVGKNVLIAPVDGFMNADVHEGGCSADAVVVNHVNVSNVVDKGKKATNMTECFGADMVGEDDSCDGIDESDNISQVMEETLGGSKYYILVVDDSLKIKIALVAGFDVMVRHHLRLISEIHDLDEAMKDARLQKKDLFDKYEKTVDNMMQAFLENQGLKYKLKCVEDACTCGALQRFPYPIQN</sequence>
<accession>A0ACB9FL87</accession>
<reference evidence="2" key="1">
    <citation type="journal article" date="2022" name="Mol. Ecol. Resour.">
        <title>The genomes of chicory, endive, great burdock and yacon provide insights into Asteraceae palaeo-polyploidization history and plant inulin production.</title>
        <authorList>
            <person name="Fan W."/>
            <person name="Wang S."/>
            <person name="Wang H."/>
            <person name="Wang A."/>
            <person name="Jiang F."/>
            <person name="Liu H."/>
            <person name="Zhao H."/>
            <person name="Xu D."/>
            <person name="Zhang Y."/>
        </authorList>
    </citation>
    <scope>NUCLEOTIDE SEQUENCE [LARGE SCALE GENOMIC DNA]</scope>
    <source>
        <strain evidence="2">cv. Niubang</strain>
    </source>
</reference>
<protein>
    <submittedName>
        <fullName evidence="1">Uncharacterized protein</fullName>
    </submittedName>
</protein>
<evidence type="ECO:0000313" key="2">
    <source>
        <dbReference type="Proteomes" id="UP001055879"/>
    </source>
</evidence>
<comment type="caution">
    <text evidence="1">The sequence shown here is derived from an EMBL/GenBank/DDBJ whole genome shotgun (WGS) entry which is preliminary data.</text>
</comment>
<dbReference type="EMBL" id="CM042047">
    <property type="protein sequence ID" value="KAI3771601.1"/>
    <property type="molecule type" value="Genomic_DNA"/>
</dbReference>
<organism evidence="1 2">
    <name type="scientific">Arctium lappa</name>
    <name type="common">Greater burdock</name>
    <name type="synonym">Lappa major</name>
    <dbReference type="NCBI Taxonomy" id="4217"/>
    <lineage>
        <taxon>Eukaryota</taxon>
        <taxon>Viridiplantae</taxon>
        <taxon>Streptophyta</taxon>
        <taxon>Embryophyta</taxon>
        <taxon>Tracheophyta</taxon>
        <taxon>Spermatophyta</taxon>
        <taxon>Magnoliopsida</taxon>
        <taxon>eudicotyledons</taxon>
        <taxon>Gunneridae</taxon>
        <taxon>Pentapetalae</taxon>
        <taxon>asterids</taxon>
        <taxon>campanulids</taxon>
        <taxon>Asterales</taxon>
        <taxon>Asteraceae</taxon>
        <taxon>Carduoideae</taxon>
        <taxon>Cardueae</taxon>
        <taxon>Arctiinae</taxon>
        <taxon>Arctium</taxon>
    </lineage>
</organism>
<gene>
    <name evidence="1" type="ORF">L6452_02767</name>
</gene>
<reference evidence="1 2" key="2">
    <citation type="journal article" date="2022" name="Mol. Ecol. Resour.">
        <title>The genomes of chicory, endive, great burdock and yacon provide insights into Asteraceae paleo-polyploidization history and plant inulin production.</title>
        <authorList>
            <person name="Fan W."/>
            <person name="Wang S."/>
            <person name="Wang H."/>
            <person name="Wang A."/>
            <person name="Jiang F."/>
            <person name="Liu H."/>
            <person name="Zhao H."/>
            <person name="Xu D."/>
            <person name="Zhang Y."/>
        </authorList>
    </citation>
    <scope>NUCLEOTIDE SEQUENCE [LARGE SCALE GENOMIC DNA]</scope>
    <source>
        <strain evidence="2">cv. Niubang</strain>
    </source>
</reference>
<keyword evidence="2" id="KW-1185">Reference proteome</keyword>